<feature type="transmembrane region" description="Helical" evidence="8">
    <location>
        <begin position="160"/>
        <end position="180"/>
    </location>
</feature>
<evidence type="ECO:0000256" key="7">
    <source>
        <dbReference type="ARBA" id="ARBA00023136"/>
    </source>
</evidence>
<evidence type="ECO:0000256" key="4">
    <source>
        <dbReference type="ARBA" id="ARBA00022679"/>
    </source>
</evidence>
<sequence length="589" mass="66656">MKPFVSQPLVSQSNPLSPLWLRWLVIFLIVVGVVFRFVNLNHKVYWHDEVYTSLRAAGYTGQEIGQEIFQNKLFSPQDLLQYQQIKPGSTPADTVRSLAVEDPQHPPLYFLLNRVWVQWFGKPLEAIFGSPITAPRLLPVLISLLSLPFMYALAQELFASQAIALLATAFLALSPFDILFAQVARQYSLLALAVIASHYFLLRAIRLSKVPKTRSRDVRQRPPAAWQHWGLYALAITIGLYTQPFFALTLIGHGVYVVLEAIADGQRDRLQQWLAGFGLALTAAIMLYAPWIIVMLQGFQRALDTTSWATAVAGFDYLLKLWTLSFTALFLDLDFGFNNPWTFVLRVPIMVLIGMAFYTLVRRSDRPVWLFVVTATVVPFLLLALPDLVLGSRRSAVSRYLIACYPGIHLALAYLIATKLSPKPHYLNRIPLRSTGASRFRFRFTPYILSFLNRWFWRSVLFALFTASLVSCTVSAASDTWWHNVPSYFNAAVARRVNVAPSPLVVSDRGDDFTNIADLISLSYQLQPNVRLLLLNQDANWVTTEPFKSQIDGATVFAFRPSNQLRQGLERSRGSLQFILPAARLWQVP</sequence>
<dbReference type="EMBL" id="JAMPLM010000010">
    <property type="protein sequence ID" value="MEP1059356.1"/>
    <property type="molecule type" value="Genomic_DNA"/>
</dbReference>
<dbReference type="Pfam" id="PF02366">
    <property type="entry name" value="PMT"/>
    <property type="match status" value="1"/>
</dbReference>
<name>A0ABV0KK01_9CYAN</name>
<keyword evidence="5 8" id="KW-0812">Transmembrane</keyword>
<protein>
    <submittedName>
        <fullName evidence="10">Glycosyltransferase family 39 protein</fullName>
        <ecNumber evidence="10">2.4.-.-</ecNumber>
    </submittedName>
</protein>
<keyword evidence="11" id="KW-1185">Reference proteome</keyword>
<evidence type="ECO:0000313" key="11">
    <source>
        <dbReference type="Proteomes" id="UP001476950"/>
    </source>
</evidence>
<feature type="transmembrane region" description="Helical" evidence="8">
    <location>
        <begin position="343"/>
        <end position="361"/>
    </location>
</feature>
<proteinExistence type="predicted"/>
<keyword evidence="2" id="KW-1003">Cell membrane</keyword>
<dbReference type="EC" id="2.4.-.-" evidence="10"/>
<evidence type="ECO:0000259" key="9">
    <source>
        <dbReference type="Pfam" id="PF02366"/>
    </source>
</evidence>
<dbReference type="PANTHER" id="PTHR33908">
    <property type="entry name" value="MANNOSYLTRANSFERASE YKCB-RELATED"/>
    <property type="match status" value="1"/>
</dbReference>
<feature type="transmembrane region" description="Helical" evidence="8">
    <location>
        <begin position="187"/>
        <end position="205"/>
    </location>
</feature>
<reference evidence="10 11" key="1">
    <citation type="submission" date="2022-04" db="EMBL/GenBank/DDBJ databases">
        <title>Positive selection, recombination, and allopatry shape intraspecific diversity of widespread and dominant cyanobacteria.</title>
        <authorList>
            <person name="Wei J."/>
            <person name="Shu W."/>
            <person name="Hu C."/>
        </authorList>
    </citation>
    <scope>NUCLEOTIDE SEQUENCE [LARGE SCALE GENOMIC DNA]</scope>
    <source>
        <strain evidence="10 11">AS-A4</strain>
    </source>
</reference>
<feature type="domain" description="ArnT-like N-terminal" evidence="9">
    <location>
        <begin position="128"/>
        <end position="240"/>
    </location>
</feature>
<dbReference type="Proteomes" id="UP001476950">
    <property type="component" value="Unassembled WGS sequence"/>
</dbReference>
<evidence type="ECO:0000256" key="8">
    <source>
        <dbReference type="SAM" id="Phobius"/>
    </source>
</evidence>
<comment type="subcellular location">
    <subcellularLocation>
        <location evidence="1">Cell membrane</location>
        <topology evidence="1">Multi-pass membrane protein</topology>
    </subcellularLocation>
</comment>
<keyword evidence="4 10" id="KW-0808">Transferase</keyword>
<evidence type="ECO:0000256" key="1">
    <source>
        <dbReference type="ARBA" id="ARBA00004651"/>
    </source>
</evidence>
<comment type="caution">
    <text evidence="10">The sequence shown here is derived from an EMBL/GenBank/DDBJ whole genome shotgun (WGS) entry which is preliminary data.</text>
</comment>
<dbReference type="InterPro" id="IPR050297">
    <property type="entry name" value="LipidA_mod_glycosyltrf_83"/>
</dbReference>
<dbReference type="PANTHER" id="PTHR33908:SF11">
    <property type="entry name" value="MEMBRANE PROTEIN"/>
    <property type="match status" value="1"/>
</dbReference>
<feature type="transmembrane region" description="Helical" evidence="8">
    <location>
        <begin position="229"/>
        <end position="252"/>
    </location>
</feature>
<feature type="transmembrane region" description="Helical" evidence="8">
    <location>
        <begin position="308"/>
        <end position="331"/>
    </location>
</feature>
<evidence type="ECO:0000313" key="10">
    <source>
        <dbReference type="EMBL" id="MEP1059356.1"/>
    </source>
</evidence>
<organism evidence="10 11">
    <name type="scientific">Stenomitos frigidus AS-A4</name>
    <dbReference type="NCBI Taxonomy" id="2933935"/>
    <lineage>
        <taxon>Bacteria</taxon>
        <taxon>Bacillati</taxon>
        <taxon>Cyanobacteriota</taxon>
        <taxon>Cyanophyceae</taxon>
        <taxon>Leptolyngbyales</taxon>
        <taxon>Leptolyngbyaceae</taxon>
        <taxon>Stenomitos</taxon>
    </lineage>
</organism>
<evidence type="ECO:0000256" key="6">
    <source>
        <dbReference type="ARBA" id="ARBA00022989"/>
    </source>
</evidence>
<evidence type="ECO:0000256" key="2">
    <source>
        <dbReference type="ARBA" id="ARBA00022475"/>
    </source>
</evidence>
<gene>
    <name evidence="10" type="ORF">NDI38_12985</name>
</gene>
<feature type="transmembrane region" description="Helical" evidence="8">
    <location>
        <begin position="273"/>
        <end position="296"/>
    </location>
</feature>
<evidence type="ECO:0000256" key="5">
    <source>
        <dbReference type="ARBA" id="ARBA00022692"/>
    </source>
</evidence>
<keyword evidence="6 8" id="KW-1133">Transmembrane helix</keyword>
<feature type="transmembrane region" description="Helical" evidence="8">
    <location>
        <begin position="455"/>
        <end position="477"/>
    </location>
</feature>
<dbReference type="RefSeq" id="WP_190448728.1">
    <property type="nucleotide sequence ID" value="NZ_JAMPLM010000010.1"/>
</dbReference>
<accession>A0ABV0KK01</accession>
<feature type="transmembrane region" description="Helical" evidence="8">
    <location>
        <begin position="367"/>
        <end position="385"/>
    </location>
</feature>
<dbReference type="GO" id="GO:0016757">
    <property type="term" value="F:glycosyltransferase activity"/>
    <property type="evidence" value="ECO:0007669"/>
    <property type="project" value="UniProtKB-KW"/>
</dbReference>
<keyword evidence="7 8" id="KW-0472">Membrane</keyword>
<feature type="transmembrane region" description="Helical" evidence="8">
    <location>
        <begin position="20"/>
        <end position="38"/>
    </location>
</feature>
<keyword evidence="3 10" id="KW-0328">Glycosyltransferase</keyword>
<dbReference type="InterPro" id="IPR003342">
    <property type="entry name" value="ArnT-like_N"/>
</dbReference>
<evidence type="ECO:0000256" key="3">
    <source>
        <dbReference type="ARBA" id="ARBA00022676"/>
    </source>
</evidence>
<feature type="transmembrane region" description="Helical" evidence="8">
    <location>
        <begin position="397"/>
        <end position="417"/>
    </location>
</feature>